<feature type="transmembrane region" description="Helical" evidence="1">
    <location>
        <begin position="324"/>
        <end position="342"/>
    </location>
</feature>
<comment type="caution">
    <text evidence="2">The sequence shown here is derived from an EMBL/GenBank/DDBJ whole genome shotgun (WGS) entry which is preliminary data.</text>
</comment>
<accession>A0A8J4EJH6</accession>
<proteinExistence type="predicted"/>
<dbReference type="EMBL" id="BOPH01000132">
    <property type="protein sequence ID" value="GIJ74322.1"/>
    <property type="molecule type" value="Genomic_DNA"/>
</dbReference>
<feature type="transmembrane region" description="Helical" evidence="1">
    <location>
        <begin position="231"/>
        <end position="254"/>
    </location>
</feature>
<feature type="transmembrane region" description="Helical" evidence="1">
    <location>
        <begin position="266"/>
        <end position="287"/>
    </location>
</feature>
<organism evidence="2 3">
    <name type="scientific">Virgisporangium ochraceum</name>
    <dbReference type="NCBI Taxonomy" id="65505"/>
    <lineage>
        <taxon>Bacteria</taxon>
        <taxon>Bacillati</taxon>
        <taxon>Actinomycetota</taxon>
        <taxon>Actinomycetes</taxon>
        <taxon>Micromonosporales</taxon>
        <taxon>Micromonosporaceae</taxon>
        <taxon>Virgisporangium</taxon>
    </lineage>
</organism>
<dbReference type="Proteomes" id="UP000635606">
    <property type="component" value="Unassembled WGS sequence"/>
</dbReference>
<sequence>MTANDALAGAGSGLERRYRRLLLAYPRSYRRSHGAEILTTLMDAAGPSRDRPTRREVRDLMLGGLRQHFRLPVGRLAVFVAVVSALVLGALGAAAGSGLGWATGRALPDDAGVDTVVGVIAGEPARWNATRTSDAFGLRPQAVVALATPVGSTVPGAEAARSRLAAEGWRVGPVVTTQTAVWTDGGVTIRANDYAFVAERDGLQMMVSVLEGGFAPGPVSVMMHSAEPRSVLPLTIAGLVAGLLAGWLLVARVGYRVRRLGALRRVPHLVAAVVAGCALGVPAPAVYRAAVEAVVAGPAPARPGQFGRIPVFAVHHIDSPLDPYTLTGLGALVLLVALAYAVPPKPAPDPAATA</sequence>
<evidence type="ECO:0000256" key="1">
    <source>
        <dbReference type="SAM" id="Phobius"/>
    </source>
</evidence>
<feature type="transmembrane region" description="Helical" evidence="1">
    <location>
        <begin position="76"/>
        <end position="102"/>
    </location>
</feature>
<dbReference type="AlphaFoldDB" id="A0A8J4EJH6"/>
<protein>
    <submittedName>
        <fullName evidence="2">Uncharacterized protein</fullName>
    </submittedName>
</protein>
<name>A0A8J4EJH6_9ACTN</name>
<reference evidence="2" key="1">
    <citation type="submission" date="2021-01" db="EMBL/GenBank/DDBJ databases">
        <title>Whole genome shotgun sequence of Virgisporangium ochraceum NBRC 16418.</title>
        <authorList>
            <person name="Komaki H."/>
            <person name="Tamura T."/>
        </authorList>
    </citation>
    <scope>NUCLEOTIDE SEQUENCE</scope>
    <source>
        <strain evidence="2">NBRC 16418</strain>
    </source>
</reference>
<keyword evidence="3" id="KW-1185">Reference proteome</keyword>
<dbReference type="RefSeq" id="WP_203934111.1">
    <property type="nucleotide sequence ID" value="NZ_BOPH01000132.1"/>
</dbReference>
<keyword evidence="1" id="KW-0472">Membrane</keyword>
<gene>
    <name evidence="2" type="ORF">Voc01_092390</name>
</gene>
<evidence type="ECO:0000313" key="3">
    <source>
        <dbReference type="Proteomes" id="UP000635606"/>
    </source>
</evidence>
<evidence type="ECO:0000313" key="2">
    <source>
        <dbReference type="EMBL" id="GIJ74322.1"/>
    </source>
</evidence>
<keyword evidence="1" id="KW-1133">Transmembrane helix</keyword>
<keyword evidence="1" id="KW-0812">Transmembrane</keyword>